<dbReference type="SUPFAM" id="SSF53383">
    <property type="entry name" value="PLP-dependent transferases"/>
    <property type="match status" value="1"/>
</dbReference>
<dbReference type="InterPro" id="IPR015424">
    <property type="entry name" value="PyrdxlP-dep_Trfase"/>
</dbReference>
<dbReference type="AlphaFoldDB" id="A0A382FGF9"/>
<dbReference type="Gene3D" id="3.90.1150.10">
    <property type="entry name" value="Aspartate Aminotransferase, domain 1"/>
    <property type="match status" value="1"/>
</dbReference>
<dbReference type="Gene3D" id="3.40.640.10">
    <property type="entry name" value="Type I PLP-dependent aspartate aminotransferase-like (Major domain)"/>
    <property type="match status" value="1"/>
</dbReference>
<accession>A0A382FGF9</accession>
<dbReference type="InterPro" id="IPR000192">
    <property type="entry name" value="Aminotrans_V_dom"/>
</dbReference>
<dbReference type="InterPro" id="IPR015422">
    <property type="entry name" value="PyrdxlP-dep_Trfase_small"/>
</dbReference>
<protein>
    <recommendedName>
        <fullName evidence="1">Aminotransferase class V domain-containing protein</fullName>
    </recommendedName>
</protein>
<dbReference type="Pfam" id="PF00266">
    <property type="entry name" value="Aminotran_5"/>
    <property type="match status" value="1"/>
</dbReference>
<dbReference type="InterPro" id="IPR015421">
    <property type="entry name" value="PyrdxlP-dep_Trfase_major"/>
</dbReference>
<dbReference type="PANTHER" id="PTHR43586">
    <property type="entry name" value="CYSTEINE DESULFURASE"/>
    <property type="match status" value="1"/>
</dbReference>
<dbReference type="EMBL" id="UINC01049672">
    <property type="protein sequence ID" value="SVB61729.1"/>
    <property type="molecule type" value="Genomic_DNA"/>
</dbReference>
<reference evidence="2" key="1">
    <citation type="submission" date="2018-05" db="EMBL/GenBank/DDBJ databases">
        <authorList>
            <person name="Lanie J.A."/>
            <person name="Ng W.-L."/>
            <person name="Kazmierczak K.M."/>
            <person name="Andrzejewski T.M."/>
            <person name="Davidsen T.M."/>
            <person name="Wayne K.J."/>
            <person name="Tettelin H."/>
            <person name="Glass J.I."/>
            <person name="Rusch D."/>
            <person name="Podicherti R."/>
            <person name="Tsui H.-C.T."/>
            <person name="Winkler M.E."/>
        </authorList>
    </citation>
    <scope>NUCLEOTIDE SEQUENCE</scope>
</reference>
<dbReference type="PANTHER" id="PTHR43586:SF15">
    <property type="entry name" value="BLR3095 PROTEIN"/>
    <property type="match status" value="1"/>
</dbReference>
<sequence length="242" mass="27137">HMDNNTAVVSLPHVHWTDGTLFDLIAISERARELDAALVIDATQSLGALPFDTAKIRPDVLITAGYKWLLGPYSIGMAYFGPRFDQGVPLEETWIGRKGSENFSGLVDYQDSYQPGAIRYDVGESSNFILLPMLIAALTLLEEWTPGAIQDYCKHLTDRLVQQVSGLGFTTEEEQFRSGHLVGLTLPKELSLESLKQELERRRIFVSVRGHSLRISPNVYNTQADIDALTETLDIVVKERRF</sequence>
<feature type="domain" description="Aminotransferase class V" evidence="1">
    <location>
        <begin position="2"/>
        <end position="229"/>
    </location>
</feature>
<name>A0A382FGF9_9ZZZZ</name>
<evidence type="ECO:0000259" key="1">
    <source>
        <dbReference type="Pfam" id="PF00266"/>
    </source>
</evidence>
<organism evidence="2">
    <name type="scientific">marine metagenome</name>
    <dbReference type="NCBI Taxonomy" id="408172"/>
    <lineage>
        <taxon>unclassified sequences</taxon>
        <taxon>metagenomes</taxon>
        <taxon>ecological metagenomes</taxon>
    </lineage>
</organism>
<evidence type="ECO:0000313" key="2">
    <source>
        <dbReference type="EMBL" id="SVB61729.1"/>
    </source>
</evidence>
<proteinExistence type="predicted"/>
<feature type="non-terminal residue" evidence="2">
    <location>
        <position position="1"/>
    </location>
</feature>
<gene>
    <name evidence="2" type="ORF">METZ01_LOCUS214583</name>
</gene>